<proteinExistence type="inferred from homology"/>
<sequence length="148" mass="16562">MPVDRTVPARPAPPSIPPRGVINLEQFTGEVLKTGQQGSDMENDAALRVCLLALAALMAAVGLCTFSFKKVMVTYVYGILGIAGLLLPDWEFFDRDFSQWFTPMAVPPGLAGNQTARVRRFKFYPLRVTMLATIYCFGLYKWWMFVST</sequence>
<evidence type="ECO:0000256" key="6">
    <source>
        <dbReference type="ARBA" id="ARBA00023136"/>
    </source>
</evidence>
<keyword evidence="9" id="KW-1185">Reference proteome</keyword>
<dbReference type="EMBL" id="JANQDX010000010">
    <property type="protein sequence ID" value="KAL0917502.1"/>
    <property type="molecule type" value="Genomic_DNA"/>
</dbReference>
<dbReference type="Pfam" id="PF06645">
    <property type="entry name" value="SPC12"/>
    <property type="match status" value="1"/>
</dbReference>
<evidence type="ECO:0000256" key="3">
    <source>
        <dbReference type="ARBA" id="ARBA00022692"/>
    </source>
</evidence>
<comment type="similarity">
    <text evidence="2">Belongs to the SPCS1 family.</text>
</comment>
<feature type="transmembrane region" description="Helical" evidence="7">
    <location>
        <begin position="74"/>
        <end position="93"/>
    </location>
</feature>
<protein>
    <recommendedName>
        <fullName evidence="10">Signal peptidase complex-like protein DTM1</fullName>
    </recommendedName>
</protein>
<evidence type="ECO:0000256" key="1">
    <source>
        <dbReference type="ARBA" id="ARBA00004477"/>
    </source>
</evidence>
<evidence type="ECO:0000256" key="2">
    <source>
        <dbReference type="ARBA" id="ARBA00005245"/>
    </source>
</evidence>
<dbReference type="PANTHER" id="PTHR38354:SF2">
    <property type="entry name" value="SIGNAL PEPTIDASE COMPLEX-LIKE PROTEIN DTM1"/>
    <property type="match status" value="1"/>
</dbReference>
<feature type="transmembrane region" description="Helical" evidence="7">
    <location>
        <begin position="124"/>
        <end position="143"/>
    </location>
</feature>
<evidence type="ECO:0008006" key="10">
    <source>
        <dbReference type="Google" id="ProtNLM"/>
    </source>
</evidence>
<evidence type="ECO:0000256" key="5">
    <source>
        <dbReference type="ARBA" id="ARBA00022989"/>
    </source>
</evidence>
<feature type="transmembrane region" description="Helical" evidence="7">
    <location>
        <begin position="45"/>
        <end position="68"/>
    </location>
</feature>
<keyword evidence="6 7" id="KW-0472">Membrane</keyword>
<evidence type="ECO:0000256" key="4">
    <source>
        <dbReference type="ARBA" id="ARBA00022824"/>
    </source>
</evidence>
<organism evidence="8 9">
    <name type="scientific">Dendrobium thyrsiflorum</name>
    <name type="common">Pinecone-like raceme dendrobium</name>
    <name type="synonym">Orchid</name>
    <dbReference type="NCBI Taxonomy" id="117978"/>
    <lineage>
        <taxon>Eukaryota</taxon>
        <taxon>Viridiplantae</taxon>
        <taxon>Streptophyta</taxon>
        <taxon>Embryophyta</taxon>
        <taxon>Tracheophyta</taxon>
        <taxon>Spermatophyta</taxon>
        <taxon>Magnoliopsida</taxon>
        <taxon>Liliopsida</taxon>
        <taxon>Asparagales</taxon>
        <taxon>Orchidaceae</taxon>
        <taxon>Epidendroideae</taxon>
        <taxon>Malaxideae</taxon>
        <taxon>Dendrobiinae</taxon>
        <taxon>Dendrobium</taxon>
    </lineage>
</organism>
<reference evidence="8 9" key="1">
    <citation type="journal article" date="2024" name="Plant Biotechnol. J.">
        <title>Dendrobium thyrsiflorum genome and its molecular insights into genes involved in important horticultural traits.</title>
        <authorList>
            <person name="Chen B."/>
            <person name="Wang J.Y."/>
            <person name="Zheng P.J."/>
            <person name="Li K.L."/>
            <person name="Liang Y.M."/>
            <person name="Chen X.F."/>
            <person name="Zhang C."/>
            <person name="Zhao X."/>
            <person name="He X."/>
            <person name="Zhang G.Q."/>
            <person name="Liu Z.J."/>
            <person name="Xu Q."/>
        </authorList>
    </citation>
    <scope>NUCLEOTIDE SEQUENCE [LARGE SCALE GENOMIC DNA]</scope>
    <source>
        <strain evidence="8">GZMU011</strain>
    </source>
</reference>
<gene>
    <name evidence="8" type="ORF">M5K25_012567</name>
</gene>
<dbReference type="InterPro" id="IPR039955">
    <property type="entry name" value="DTM1"/>
</dbReference>
<comment type="subcellular location">
    <subcellularLocation>
        <location evidence="1">Endoplasmic reticulum membrane</location>
        <topology evidence="1">Multi-pass membrane protein</topology>
    </subcellularLocation>
</comment>
<dbReference type="GO" id="GO:0005789">
    <property type="term" value="C:endoplasmic reticulum membrane"/>
    <property type="evidence" value="ECO:0007669"/>
    <property type="project" value="UniProtKB-SubCell"/>
</dbReference>
<evidence type="ECO:0000256" key="7">
    <source>
        <dbReference type="SAM" id="Phobius"/>
    </source>
</evidence>
<dbReference type="AlphaFoldDB" id="A0ABD0V477"/>
<name>A0ABD0V477_DENTH</name>
<dbReference type="PANTHER" id="PTHR38354">
    <property type="entry name" value="SIGNAL PEPTIDASE COMPLEX-LIKE PROTEIN DTM1"/>
    <property type="match status" value="1"/>
</dbReference>
<dbReference type="InterPro" id="IPR009542">
    <property type="entry name" value="Spc1/SPCS1"/>
</dbReference>
<keyword evidence="3 7" id="KW-0812">Transmembrane</keyword>
<keyword evidence="4" id="KW-0256">Endoplasmic reticulum</keyword>
<accession>A0ABD0V477</accession>
<evidence type="ECO:0000313" key="8">
    <source>
        <dbReference type="EMBL" id="KAL0917502.1"/>
    </source>
</evidence>
<keyword evidence="5 7" id="KW-1133">Transmembrane helix</keyword>
<evidence type="ECO:0000313" key="9">
    <source>
        <dbReference type="Proteomes" id="UP001552299"/>
    </source>
</evidence>
<comment type="caution">
    <text evidence="8">The sequence shown here is derived from an EMBL/GenBank/DDBJ whole genome shotgun (WGS) entry which is preliminary data.</text>
</comment>
<dbReference type="Proteomes" id="UP001552299">
    <property type="component" value="Unassembled WGS sequence"/>
</dbReference>